<organism evidence="1 2">
    <name type="scientific">Acetivibrio straminisolvens JCM 21531</name>
    <dbReference type="NCBI Taxonomy" id="1294263"/>
    <lineage>
        <taxon>Bacteria</taxon>
        <taxon>Bacillati</taxon>
        <taxon>Bacillota</taxon>
        <taxon>Clostridia</taxon>
        <taxon>Eubacteriales</taxon>
        <taxon>Oscillospiraceae</taxon>
        <taxon>Acetivibrio</taxon>
    </lineage>
</organism>
<dbReference type="AlphaFoldDB" id="W4VAI5"/>
<dbReference type="Proteomes" id="UP000019109">
    <property type="component" value="Unassembled WGS sequence"/>
</dbReference>
<sequence length="69" mass="8053">MFKRVSRVIQGLLNAFSTNSQRSFKCKLKSGAKICFVNQVLFEKFPGFYLDKTGIHAIRKYRYCKNLVN</sequence>
<comment type="caution">
    <text evidence="1">The sequence shown here is derived from an EMBL/GenBank/DDBJ whole genome shotgun (WGS) entry which is preliminary data.</text>
</comment>
<protein>
    <submittedName>
        <fullName evidence="1">Uncharacterized protein</fullName>
    </submittedName>
</protein>
<name>W4VAI5_9FIRM</name>
<gene>
    <name evidence="1" type="ORF">JCM21531_3797</name>
</gene>
<reference evidence="1" key="1">
    <citation type="journal article" date="2014" name="Genome Announc.">
        <title>Draft Genome Sequence of Clostridium straminisolvens Strain JCM 21531T, Isolated from a Cellulose-Degrading Bacterial Community.</title>
        <authorList>
            <person name="Yuki M."/>
            <person name="Oshima K."/>
            <person name="Suda W."/>
            <person name="Sakamoto M."/>
            <person name="Kitamura K."/>
            <person name="Iida T."/>
            <person name="Hattori M."/>
            <person name="Ohkuma M."/>
        </authorList>
    </citation>
    <scope>NUCLEOTIDE SEQUENCE [LARGE SCALE GENOMIC DNA]</scope>
    <source>
        <strain evidence="1">JCM 21531</strain>
    </source>
</reference>
<proteinExistence type="predicted"/>
<keyword evidence="2" id="KW-1185">Reference proteome</keyword>
<evidence type="ECO:0000313" key="2">
    <source>
        <dbReference type="Proteomes" id="UP000019109"/>
    </source>
</evidence>
<evidence type="ECO:0000313" key="1">
    <source>
        <dbReference type="EMBL" id="GAE90207.1"/>
    </source>
</evidence>
<dbReference type="EMBL" id="BAVR01000059">
    <property type="protein sequence ID" value="GAE90207.1"/>
    <property type="molecule type" value="Genomic_DNA"/>
</dbReference>
<accession>W4VAI5</accession>